<dbReference type="EMBL" id="FNXE01000005">
    <property type="protein sequence ID" value="SEH63994.1"/>
    <property type="molecule type" value="Genomic_DNA"/>
</dbReference>
<gene>
    <name evidence="1" type="ORF">SAMN02927937_00637</name>
</gene>
<name>A0A1H6JNI6_9FLAO</name>
<evidence type="ECO:0008006" key="3">
    <source>
        <dbReference type="Google" id="ProtNLM"/>
    </source>
</evidence>
<organism evidence="1 2">
    <name type="scientific">Paenimyroides marinum</name>
    <dbReference type="NCBI Taxonomy" id="1159016"/>
    <lineage>
        <taxon>Bacteria</taxon>
        <taxon>Pseudomonadati</taxon>
        <taxon>Bacteroidota</taxon>
        <taxon>Flavobacteriia</taxon>
        <taxon>Flavobacteriales</taxon>
        <taxon>Flavobacteriaceae</taxon>
        <taxon>Paenimyroides</taxon>
    </lineage>
</organism>
<dbReference type="OrthoDB" id="9832926at2"/>
<evidence type="ECO:0000313" key="1">
    <source>
        <dbReference type="EMBL" id="SEH63994.1"/>
    </source>
</evidence>
<keyword evidence="2" id="KW-1185">Reference proteome</keyword>
<dbReference type="STRING" id="1159016.SAMN02927937_00637"/>
<proteinExistence type="predicted"/>
<protein>
    <recommendedName>
        <fullName evidence="3">Lipoprotein</fullName>
    </recommendedName>
</protein>
<dbReference type="Proteomes" id="UP000199634">
    <property type="component" value="Unassembled WGS sequence"/>
</dbReference>
<reference evidence="2" key="1">
    <citation type="submission" date="2016-10" db="EMBL/GenBank/DDBJ databases">
        <authorList>
            <person name="Varghese N."/>
            <person name="Submissions S."/>
        </authorList>
    </citation>
    <scope>NUCLEOTIDE SEQUENCE [LARGE SCALE GENOMIC DNA]</scope>
    <source>
        <strain evidence="2">CGMCC 1.10825</strain>
    </source>
</reference>
<sequence length="132" mass="15160">MKKAFLLSATISLFSSCDYTGVYYYDVKNETVEFPIEIKFQKHNDSILQSVIVYPATTERIMKDGSGLIGMHDDPRDIFKDSINDFKFIDLYIEGNKIEGNFKAQDFWSFIQNGDQSSTYKLKITDSLIGLK</sequence>
<dbReference type="RefSeq" id="WP_091096251.1">
    <property type="nucleotide sequence ID" value="NZ_FNXE01000005.1"/>
</dbReference>
<dbReference type="AlphaFoldDB" id="A0A1H6JNI6"/>
<accession>A0A1H6JNI6</accession>
<dbReference type="PROSITE" id="PS51257">
    <property type="entry name" value="PROKAR_LIPOPROTEIN"/>
    <property type="match status" value="1"/>
</dbReference>
<evidence type="ECO:0000313" key="2">
    <source>
        <dbReference type="Proteomes" id="UP000199634"/>
    </source>
</evidence>